<sequence>MALNHESNPHSEADDSNPILRLDARLTRLADSAAEGWQARTPFTRQGLTLGLYIAAALLGVGYVLLSHEYLFLGIGFLAYMGSMPGRQRGSLVEEIQMEATGLPRHTLKYLAVGVLAIGLFGLVSSLPLLLAAPLTGGIALGDLASVLGGGALTVLKVADYIARTNPSDRGDRERQIERVGRRATMGAAV</sequence>
<feature type="transmembrane region" description="Helical" evidence="2">
    <location>
        <begin position="144"/>
        <end position="163"/>
    </location>
</feature>
<organism evidence="3">
    <name type="scientific">uncultured Thermomicrobiales bacterium</name>
    <dbReference type="NCBI Taxonomy" id="1645740"/>
    <lineage>
        <taxon>Bacteria</taxon>
        <taxon>Pseudomonadati</taxon>
        <taxon>Thermomicrobiota</taxon>
        <taxon>Thermomicrobia</taxon>
        <taxon>Thermomicrobiales</taxon>
        <taxon>environmental samples</taxon>
    </lineage>
</organism>
<feature type="region of interest" description="Disordered" evidence="1">
    <location>
        <begin position="167"/>
        <end position="190"/>
    </location>
</feature>
<protein>
    <submittedName>
        <fullName evidence="3">Uncharacterized protein</fullName>
    </submittedName>
</protein>
<name>A0A6J4V9D0_9BACT</name>
<reference evidence="3" key="1">
    <citation type="submission" date="2020-02" db="EMBL/GenBank/DDBJ databases">
        <authorList>
            <person name="Meier V. D."/>
        </authorList>
    </citation>
    <scope>NUCLEOTIDE SEQUENCE</scope>
    <source>
        <strain evidence="3">AVDCRST_MAG18</strain>
    </source>
</reference>
<feature type="compositionally biased region" description="Basic and acidic residues" evidence="1">
    <location>
        <begin position="167"/>
        <end position="181"/>
    </location>
</feature>
<proteinExistence type="predicted"/>
<feature type="transmembrane region" description="Helical" evidence="2">
    <location>
        <begin position="50"/>
        <end position="80"/>
    </location>
</feature>
<keyword evidence="2" id="KW-1133">Transmembrane helix</keyword>
<evidence type="ECO:0000313" key="3">
    <source>
        <dbReference type="EMBL" id="CAA9569132.1"/>
    </source>
</evidence>
<dbReference type="AlphaFoldDB" id="A0A6J4V9D0"/>
<keyword evidence="2" id="KW-0812">Transmembrane</keyword>
<accession>A0A6J4V9D0</accession>
<evidence type="ECO:0000256" key="1">
    <source>
        <dbReference type="SAM" id="MobiDB-lite"/>
    </source>
</evidence>
<evidence type="ECO:0000256" key="2">
    <source>
        <dbReference type="SAM" id="Phobius"/>
    </source>
</evidence>
<keyword evidence="2" id="KW-0472">Membrane</keyword>
<dbReference type="EMBL" id="CADCWN010000138">
    <property type="protein sequence ID" value="CAA9569132.1"/>
    <property type="molecule type" value="Genomic_DNA"/>
</dbReference>
<gene>
    <name evidence="3" type="ORF">AVDCRST_MAG18-1768</name>
</gene>
<feature type="transmembrane region" description="Helical" evidence="2">
    <location>
        <begin position="110"/>
        <end position="132"/>
    </location>
</feature>